<sequence>MQIEWELMRRFPGAIAGYGEYSRQWFIFDRAGRTFYAPTPEQLAHQVMHTWQRPTGAVARPRAGGSDG</sequence>
<name>A0ABP7Z2X9_9ACTN</name>
<comment type="caution">
    <text evidence="1">The sequence shown here is derived from an EMBL/GenBank/DDBJ whole genome shotgun (WGS) entry which is preliminary data.</text>
</comment>
<gene>
    <name evidence="1" type="ORF">GCM10022416_38630</name>
</gene>
<accession>A0ABP7Z2X9</accession>
<protein>
    <submittedName>
        <fullName evidence="1">Uncharacterized protein</fullName>
    </submittedName>
</protein>
<evidence type="ECO:0000313" key="1">
    <source>
        <dbReference type="EMBL" id="GAA4146248.1"/>
    </source>
</evidence>
<dbReference type="RefSeq" id="WP_378269993.1">
    <property type="nucleotide sequence ID" value="NZ_JBHTFR010000001.1"/>
</dbReference>
<evidence type="ECO:0000313" key="2">
    <source>
        <dbReference type="Proteomes" id="UP001500266"/>
    </source>
</evidence>
<keyword evidence="2" id="KW-1185">Reference proteome</keyword>
<organism evidence="1 2">
    <name type="scientific">Actinomadura keratinilytica</name>
    <dbReference type="NCBI Taxonomy" id="547461"/>
    <lineage>
        <taxon>Bacteria</taxon>
        <taxon>Bacillati</taxon>
        <taxon>Actinomycetota</taxon>
        <taxon>Actinomycetes</taxon>
        <taxon>Streptosporangiales</taxon>
        <taxon>Thermomonosporaceae</taxon>
        <taxon>Actinomadura</taxon>
    </lineage>
</organism>
<reference evidence="2" key="1">
    <citation type="journal article" date="2019" name="Int. J. Syst. Evol. Microbiol.">
        <title>The Global Catalogue of Microorganisms (GCM) 10K type strain sequencing project: providing services to taxonomists for standard genome sequencing and annotation.</title>
        <authorList>
            <consortium name="The Broad Institute Genomics Platform"/>
            <consortium name="The Broad Institute Genome Sequencing Center for Infectious Disease"/>
            <person name="Wu L."/>
            <person name="Ma J."/>
        </authorList>
    </citation>
    <scope>NUCLEOTIDE SEQUENCE [LARGE SCALE GENOMIC DNA]</scope>
    <source>
        <strain evidence="2">JCM 17316</strain>
    </source>
</reference>
<dbReference type="Proteomes" id="UP001500266">
    <property type="component" value="Unassembled WGS sequence"/>
</dbReference>
<dbReference type="EMBL" id="BAABDO010000060">
    <property type="protein sequence ID" value="GAA4146248.1"/>
    <property type="molecule type" value="Genomic_DNA"/>
</dbReference>
<proteinExistence type="predicted"/>